<proteinExistence type="predicted"/>
<sequence>MLLLLMKMVSSLDSPPSKLPPRAFLLPLPPPLLPPWVRVD</sequence>
<evidence type="ECO:0000313" key="1">
    <source>
        <dbReference type="EMBL" id="MBW97625.1"/>
    </source>
</evidence>
<dbReference type="EMBL" id="GGEC01017142">
    <property type="protein sequence ID" value="MBW97625.1"/>
    <property type="molecule type" value="Transcribed_RNA"/>
</dbReference>
<organism evidence="1">
    <name type="scientific">Rhizophora mucronata</name>
    <name type="common">Asiatic mangrove</name>
    <dbReference type="NCBI Taxonomy" id="61149"/>
    <lineage>
        <taxon>Eukaryota</taxon>
        <taxon>Viridiplantae</taxon>
        <taxon>Streptophyta</taxon>
        <taxon>Embryophyta</taxon>
        <taxon>Tracheophyta</taxon>
        <taxon>Spermatophyta</taxon>
        <taxon>Magnoliopsida</taxon>
        <taxon>eudicotyledons</taxon>
        <taxon>Gunneridae</taxon>
        <taxon>Pentapetalae</taxon>
        <taxon>rosids</taxon>
        <taxon>fabids</taxon>
        <taxon>Malpighiales</taxon>
        <taxon>Rhizophoraceae</taxon>
        <taxon>Rhizophora</taxon>
    </lineage>
</organism>
<accession>A0A2P2JVX2</accession>
<dbReference type="AlphaFoldDB" id="A0A2P2JVX2"/>
<name>A0A2P2JVX2_RHIMU</name>
<protein>
    <submittedName>
        <fullName evidence="1">Uncharacterized protein LOC8260728</fullName>
    </submittedName>
</protein>
<reference evidence="1" key="1">
    <citation type="submission" date="2018-02" db="EMBL/GenBank/DDBJ databases">
        <title>Rhizophora mucronata_Transcriptome.</title>
        <authorList>
            <person name="Meera S.P."/>
            <person name="Sreeshan A."/>
            <person name="Augustine A."/>
        </authorList>
    </citation>
    <scope>NUCLEOTIDE SEQUENCE</scope>
    <source>
        <tissue evidence="1">Leaf</tissue>
    </source>
</reference>